<gene>
    <name evidence="1" type="ORF">IBL25_21845</name>
</gene>
<dbReference type="Pfam" id="PF09939">
    <property type="entry name" value="DUF2171"/>
    <property type="match status" value="1"/>
</dbReference>
<evidence type="ECO:0000313" key="1">
    <source>
        <dbReference type="EMBL" id="MBC9179589.1"/>
    </source>
</evidence>
<sequence length="79" mass="8393">MNPSAIAAHMEVVGSDGGHVGTVDHVDGQRIKLTRTDPAAGGEHHYLHLDLVEAVREGKIVLNRTSAQAKDEWGVKSVG</sequence>
<protein>
    <submittedName>
        <fullName evidence="1">DUF2171 domain-containing protein</fullName>
    </submittedName>
</protein>
<dbReference type="RefSeq" id="WP_187780610.1">
    <property type="nucleotide sequence ID" value="NZ_JACTUZ010000161.1"/>
</dbReference>
<accession>A0ABR7RCM2</accession>
<dbReference type="EMBL" id="JACTUZ010000161">
    <property type="protein sequence ID" value="MBC9179589.1"/>
    <property type="molecule type" value="Genomic_DNA"/>
</dbReference>
<dbReference type="InterPro" id="IPR018684">
    <property type="entry name" value="DUF2171"/>
</dbReference>
<reference evidence="1 2" key="1">
    <citation type="journal article" date="2009" name="Int. J. Syst. Evol. Microbiol.">
        <title>Transfer of Teichococcus ludipueritiae and Muricoccus roseus to the genus Roseomonas, as Roseomonas ludipueritiae comb. nov. and Roseomonas rosea comb. nov., respectively, and emended description of the genus Roseomonas.</title>
        <authorList>
            <person name="Sanchez-Porro C."/>
            <person name="Gallego V."/>
            <person name="Busse H.J."/>
            <person name="Kampfer P."/>
            <person name="Ventosa A."/>
        </authorList>
    </citation>
    <scope>NUCLEOTIDE SEQUENCE [LARGE SCALE GENOMIC DNA]</scope>
    <source>
        <strain evidence="1 2">DSM 14915</strain>
    </source>
</reference>
<keyword evidence="2" id="KW-1185">Reference proteome</keyword>
<organism evidence="1 2">
    <name type="scientific">Pseudoroseomonas ludipueritiae</name>
    <dbReference type="NCBI Taxonomy" id="198093"/>
    <lineage>
        <taxon>Bacteria</taxon>
        <taxon>Pseudomonadati</taxon>
        <taxon>Pseudomonadota</taxon>
        <taxon>Alphaproteobacteria</taxon>
        <taxon>Acetobacterales</taxon>
        <taxon>Acetobacteraceae</taxon>
        <taxon>Pseudoroseomonas</taxon>
    </lineage>
</organism>
<name>A0ABR7RCM2_9PROT</name>
<evidence type="ECO:0000313" key="2">
    <source>
        <dbReference type="Proteomes" id="UP000603940"/>
    </source>
</evidence>
<dbReference type="Proteomes" id="UP000603940">
    <property type="component" value="Unassembled WGS sequence"/>
</dbReference>
<comment type="caution">
    <text evidence="1">The sequence shown here is derived from an EMBL/GenBank/DDBJ whole genome shotgun (WGS) entry which is preliminary data.</text>
</comment>
<proteinExistence type="predicted"/>